<sequence>MRILFLFLILMNGSLLAQTSEYAGQQNRAIKTLSAAEVEGYLSGKGMGLAKAAELNHYPGPKHVLDLAEKLELSADQIRQTKQLFGQMKKEAVPLGKKLVEAERELNRLFDSGKVNEENLRALLTKIGMIQSSLRYVHLKAHLTQKKILS</sequence>
<evidence type="ECO:0008006" key="3">
    <source>
        <dbReference type="Google" id="ProtNLM"/>
    </source>
</evidence>
<dbReference type="AlphaFoldDB" id="A0A7V1LL96"/>
<dbReference type="Gene3D" id="1.20.120.1490">
    <property type="match status" value="1"/>
</dbReference>
<comment type="caution">
    <text evidence="2">The sequence shown here is derived from an EMBL/GenBank/DDBJ whole genome shotgun (WGS) entry which is preliminary data.</text>
</comment>
<gene>
    <name evidence="2" type="ORF">ENJ10_05150</name>
</gene>
<evidence type="ECO:0000256" key="1">
    <source>
        <dbReference type="SAM" id="SignalP"/>
    </source>
</evidence>
<dbReference type="Proteomes" id="UP000886005">
    <property type="component" value="Unassembled WGS sequence"/>
</dbReference>
<evidence type="ECO:0000313" key="2">
    <source>
        <dbReference type="EMBL" id="HED10053.1"/>
    </source>
</evidence>
<dbReference type="EMBL" id="DRLD01000143">
    <property type="protein sequence ID" value="HED10053.1"/>
    <property type="molecule type" value="Genomic_DNA"/>
</dbReference>
<reference evidence="2" key="1">
    <citation type="journal article" date="2020" name="mSystems">
        <title>Genome- and Community-Level Interaction Insights into Carbon Utilization and Element Cycling Functions of Hydrothermarchaeota in Hydrothermal Sediment.</title>
        <authorList>
            <person name="Zhou Z."/>
            <person name="Liu Y."/>
            <person name="Xu W."/>
            <person name="Pan J."/>
            <person name="Luo Z.H."/>
            <person name="Li M."/>
        </authorList>
    </citation>
    <scope>NUCLEOTIDE SEQUENCE [LARGE SCALE GENOMIC DNA]</scope>
    <source>
        <strain evidence="2">HyVt-456</strain>
    </source>
</reference>
<protein>
    <recommendedName>
        <fullName evidence="3">Periplasmic heavy metal sensor</fullName>
    </recommendedName>
</protein>
<name>A0A7V1LL96_CALAY</name>
<accession>A0A7V1LL96</accession>
<proteinExistence type="predicted"/>
<feature type="signal peptide" evidence="1">
    <location>
        <begin position="1"/>
        <end position="17"/>
    </location>
</feature>
<feature type="non-terminal residue" evidence="2">
    <location>
        <position position="150"/>
    </location>
</feature>
<keyword evidence="1" id="KW-0732">Signal</keyword>
<organism evidence="2">
    <name type="scientific">Caldithrix abyssi</name>
    <dbReference type="NCBI Taxonomy" id="187145"/>
    <lineage>
        <taxon>Bacteria</taxon>
        <taxon>Pseudomonadati</taxon>
        <taxon>Calditrichota</taxon>
        <taxon>Calditrichia</taxon>
        <taxon>Calditrichales</taxon>
        <taxon>Calditrichaceae</taxon>
        <taxon>Caldithrix</taxon>
    </lineage>
</organism>
<feature type="chain" id="PRO_5030516487" description="Periplasmic heavy metal sensor" evidence="1">
    <location>
        <begin position="18"/>
        <end position="150"/>
    </location>
</feature>